<dbReference type="Proteomes" id="UP000770717">
    <property type="component" value="Unassembled WGS sequence"/>
</dbReference>
<dbReference type="AlphaFoldDB" id="A0A8J6EM96"/>
<organism evidence="1 2">
    <name type="scientific">Eleutherodactylus coqui</name>
    <name type="common">Puerto Rican coqui</name>
    <dbReference type="NCBI Taxonomy" id="57060"/>
    <lineage>
        <taxon>Eukaryota</taxon>
        <taxon>Metazoa</taxon>
        <taxon>Chordata</taxon>
        <taxon>Craniata</taxon>
        <taxon>Vertebrata</taxon>
        <taxon>Euteleostomi</taxon>
        <taxon>Amphibia</taxon>
        <taxon>Batrachia</taxon>
        <taxon>Anura</taxon>
        <taxon>Neobatrachia</taxon>
        <taxon>Hyloidea</taxon>
        <taxon>Eleutherodactylidae</taxon>
        <taxon>Eleutherodactylinae</taxon>
        <taxon>Eleutherodactylus</taxon>
        <taxon>Eleutherodactylus</taxon>
    </lineage>
</organism>
<keyword evidence="2" id="KW-1185">Reference proteome</keyword>
<protein>
    <submittedName>
        <fullName evidence="1">Uncharacterized protein</fullName>
    </submittedName>
</protein>
<proteinExistence type="predicted"/>
<evidence type="ECO:0000313" key="2">
    <source>
        <dbReference type="Proteomes" id="UP000770717"/>
    </source>
</evidence>
<comment type="caution">
    <text evidence="1">The sequence shown here is derived from an EMBL/GenBank/DDBJ whole genome shotgun (WGS) entry which is preliminary data.</text>
</comment>
<evidence type="ECO:0000313" key="1">
    <source>
        <dbReference type="EMBL" id="KAG9471957.1"/>
    </source>
</evidence>
<gene>
    <name evidence="1" type="ORF">GDO78_022020</name>
</gene>
<dbReference type="EMBL" id="WNTK01000086">
    <property type="protein sequence ID" value="KAG9471957.1"/>
    <property type="molecule type" value="Genomic_DNA"/>
</dbReference>
<accession>A0A8J6EM96</accession>
<name>A0A8J6EM96_ELECQ</name>
<reference evidence="1" key="1">
    <citation type="thesis" date="2020" institute="ProQuest LLC" country="789 East Eisenhower Parkway, Ann Arbor, MI, USA">
        <title>Comparative Genomics and Chromosome Evolution.</title>
        <authorList>
            <person name="Mudd A.B."/>
        </authorList>
    </citation>
    <scope>NUCLEOTIDE SEQUENCE</scope>
    <source>
        <strain evidence="1">HN-11 Male</strain>
        <tissue evidence="1">Kidney and liver</tissue>
    </source>
</reference>
<sequence length="84" mass="9470">MRLGWGIFFSPTHKSAVHIVYRRETENVRPQLVQRKCLERTNLMLDVSNHFKINVLLTGGSSSAGGVEKPGLFSYSISIFSFVL</sequence>